<sequence length="436" mass="49331">MAAPMEDIRVLELYSGIGGMHYALKASGLNFHVIQAMDVNTNANEVYKHNFPDTKINSSSIEALTSAQWSAMKVDMVLMSPPCQPFTRVGKQQDVNDVRTRSFLHILHLIEKIEDKPSYILVENVKGFDASESRQRLLDTLNRCGYNVREYLLTPLQFGIPNSRLRYFLIAKKQPLSFHFDNCLTSLDNCGDSPNIQIQTSLPQVCVDWMTFRQKALDEPSEALTQSCCCGAILKQERIDSQNKTSESGESSCKRIKLDNKSCSDSVELTSEVVLNCDTQSGNGLTCICLENYGRNMRQSNENDPLSHKPCLPLHCFLKEDNMSDEEFEKYKVPDKDLKRFVIMDLSIERASVLKGAIVLAEKKHDWTDEDIEVVRCLHLRYFTPREIANILCFPADLGFPDSLSTRQLYMLLGNSLNVHIVSVLLRLLTVGDNVS</sequence>
<dbReference type="PROSITE" id="PS51679">
    <property type="entry name" value="SAM_MT_C5"/>
    <property type="match status" value="1"/>
</dbReference>
<evidence type="ECO:0000256" key="5">
    <source>
        <dbReference type="RuleBase" id="RU000416"/>
    </source>
</evidence>
<keyword evidence="2 4" id="KW-0808">Transferase</keyword>
<dbReference type="Gene3D" id="3.90.120.10">
    <property type="entry name" value="DNA Methylase, subunit A, domain 2"/>
    <property type="match status" value="1"/>
</dbReference>
<dbReference type="Gene3D" id="3.40.50.150">
    <property type="entry name" value="Vaccinia Virus protein VP39"/>
    <property type="match status" value="1"/>
</dbReference>
<dbReference type="Proteomes" id="UP001164746">
    <property type="component" value="Chromosome 4"/>
</dbReference>
<feature type="active site" evidence="4">
    <location>
        <position position="83"/>
    </location>
</feature>
<dbReference type="SUPFAM" id="SSF53335">
    <property type="entry name" value="S-adenosyl-L-methionine-dependent methyltransferases"/>
    <property type="match status" value="1"/>
</dbReference>
<keyword evidence="7" id="KW-1185">Reference proteome</keyword>
<dbReference type="InterPro" id="IPR001525">
    <property type="entry name" value="C5_MeTfrase"/>
</dbReference>
<gene>
    <name evidence="6" type="ORF">MAR_009391</name>
</gene>
<name>A0ABY7DYL4_MYAAR</name>
<evidence type="ECO:0000256" key="2">
    <source>
        <dbReference type="ARBA" id="ARBA00022679"/>
    </source>
</evidence>
<evidence type="ECO:0000256" key="1">
    <source>
        <dbReference type="ARBA" id="ARBA00022603"/>
    </source>
</evidence>
<proteinExistence type="inferred from homology"/>
<comment type="similarity">
    <text evidence="4 5">Belongs to the class I-like SAM-binding methyltransferase superfamily. C5-methyltransferase family.</text>
</comment>
<protein>
    <submittedName>
        <fullName evidence="6">TRDMT-like protein</fullName>
    </submittedName>
</protein>
<organism evidence="6 7">
    <name type="scientific">Mya arenaria</name>
    <name type="common">Soft-shell clam</name>
    <dbReference type="NCBI Taxonomy" id="6604"/>
    <lineage>
        <taxon>Eukaryota</taxon>
        <taxon>Metazoa</taxon>
        <taxon>Spiralia</taxon>
        <taxon>Lophotrochozoa</taxon>
        <taxon>Mollusca</taxon>
        <taxon>Bivalvia</taxon>
        <taxon>Autobranchia</taxon>
        <taxon>Heteroconchia</taxon>
        <taxon>Euheterodonta</taxon>
        <taxon>Imparidentia</taxon>
        <taxon>Neoheterodontei</taxon>
        <taxon>Myida</taxon>
        <taxon>Myoidea</taxon>
        <taxon>Myidae</taxon>
        <taxon>Mya</taxon>
    </lineage>
</organism>
<dbReference type="PRINTS" id="PR00105">
    <property type="entry name" value="C5METTRFRASE"/>
</dbReference>
<reference evidence="6" key="1">
    <citation type="submission" date="2022-11" db="EMBL/GenBank/DDBJ databases">
        <title>Centuries of genome instability and evolution in soft-shell clam transmissible cancer (bioRxiv).</title>
        <authorList>
            <person name="Hart S.F.M."/>
            <person name="Yonemitsu M.A."/>
            <person name="Giersch R.M."/>
            <person name="Beal B.F."/>
            <person name="Arriagada G."/>
            <person name="Davis B.W."/>
            <person name="Ostrander E.A."/>
            <person name="Goff S.P."/>
            <person name="Metzger M.J."/>
        </authorList>
    </citation>
    <scope>NUCLEOTIDE SEQUENCE</scope>
    <source>
        <strain evidence="6">MELC-2E11</strain>
        <tissue evidence="6">Siphon/mantle</tissue>
    </source>
</reference>
<dbReference type="PANTHER" id="PTHR46098">
    <property type="entry name" value="TRNA (CYTOSINE(38)-C(5))-METHYLTRANSFERASE"/>
    <property type="match status" value="1"/>
</dbReference>
<evidence type="ECO:0000256" key="3">
    <source>
        <dbReference type="ARBA" id="ARBA00022691"/>
    </source>
</evidence>
<keyword evidence="1 4" id="KW-0489">Methyltransferase</keyword>
<accession>A0ABY7DYL4</accession>
<dbReference type="InterPro" id="IPR050750">
    <property type="entry name" value="C5-MTase"/>
</dbReference>
<dbReference type="InterPro" id="IPR029063">
    <property type="entry name" value="SAM-dependent_MTases_sf"/>
</dbReference>
<dbReference type="Pfam" id="PF00145">
    <property type="entry name" value="DNA_methylase"/>
    <property type="match status" value="1"/>
</dbReference>
<evidence type="ECO:0000256" key="4">
    <source>
        <dbReference type="PROSITE-ProRule" id="PRU01016"/>
    </source>
</evidence>
<keyword evidence="3 4" id="KW-0949">S-adenosyl-L-methionine</keyword>
<dbReference type="PANTHER" id="PTHR46098:SF1">
    <property type="entry name" value="TRNA (CYTOSINE(38)-C(5))-METHYLTRANSFERASE"/>
    <property type="match status" value="1"/>
</dbReference>
<evidence type="ECO:0000313" key="7">
    <source>
        <dbReference type="Proteomes" id="UP001164746"/>
    </source>
</evidence>
<dbReference type="EMBL" id="CP111015">
    <property type="protein sequence ID" value="WAR02833.1"/>
    <property type="molecule type" value="Genomic_DNA"/>
</dbReference>
<evidence type="ECO:0000313" key="6">
    <source>
        <dbReference type="EMBL" id="WAR02833.1"/>
    </source>
</evidence>
<dbReference type="NCBIfam" id="TIGR00675">
    <property type="entry name" value="dcm"/>
    <property type="match status" value="1"/>
</dbReference>